<dbReference type="InterPro" id="IPR050869">
    <property type="entry name" value="H3K4_H4K5_MeTrfase"/>
</dbReference>
<dbReference type="SMART" id="SM00317">
    <property type="entry name" value="SET"/>
    <property type="match status" value="1"/>
</dbReference>
<feature type="domain" description="SET" evidence="5">
    <location>
        <begin position="1"/>
        <end position="174"/>
    </location>
</feature>
<reference evidence="7 8" key="1">
    <citation type="journal article" date="2023" name="Commun. Biol.">
        <title>Genome analysis of Parmales, the sister group of diatoms, reveals the evolutionary specialization of diatoms from phago-mixotrophs to photoautotrophs.</title>
        <authorList>
            <person name="Ban H."/>
            <person name="Sato S."/>
            <person name="Yoshikawa S."/>
            <person name="Yamada K."/>
            <person name="Nakamura Y."/>
            <person name="Ichinomiya M."/>
            <person name="Sato N."/>
            <person name="Blanc-Mathieu R."/>
            <person name="Endo H."/>
            <person name="Kuwata A."/>
            <person name="Ogata H."/>
        </authorList>
    </citation>
    <scope>NUCLEOTIDE SEQUENCE [LARGE SCALE GENOMIC DNA]</scope>
</reference>
<evidence type="ECO:0000313" key="7">
    <source>
        <dbReference type="EMBL" id="GMI31686.1"/>
    </source>
</evidence>
<keyword evidence="1" id="KW-0479">Metal-binding</keyword>
<comment type="caution">
    <text evidence="7">The sequence shown here is derived from an EMBL/GenBank/DDBJ whole genome shotgun (WGS) entry which is preliminary data.</text>
</comment>
<evidence type="ECO:0000256" key="3">
    <source>
        <dbReference type="ARBA" id="ARBA00022833"/>
    </source>
</evidence>
<dbReference type="InterPro" id="IPR046341">
    <property type="entry name" value="SET_dom_sf"/>
</dbReference>
<name>A0ABQ6MT10_9STRA</name>
<dbReference type="Proteomes" id="UP001165060">
    <property type="component" value="Unassembled WGS sequence"/>
</dbReference>
<dbReference type="Pfam" id="PF01753">
    <property type="entry name" value="zf-MYND"/>
    <property type="match status" value="1"/>
</dbReference>
<organism evidence="7 8">
    <name type="scientific">Tetraparma gracilis</name>
    <dbReference type="NCBI Taxonomy" id="2962635"/>
    <lineage>
        <taxon>Eukaryota</taxon>
        <taxon>Sar</taxon>
        <taxon>Stramenopiles</taxon>
        <taxon>Ochrophyta</taxon>
        <taxon>Bolidophyceae</taxon>
        <taxon>Parmales</taxon>
        <taxon>Triparmaceae</taxon>
        <taxon>Tetraparma</taxon>
    </lineage>
</organism>
<protein>
    <recommendedName>
        <fullName evidence="9">SET domain-containing protein</fullName>
    </recommendedName>
</protein>
<evidence type="ECO:0000256" key="4">
    <source>
        <dbReference type="PROSITE-ProRule" id="PRU00134"/>
    </source>
</evidence>
<dbReference type="InterPro" id="IPR002893">
    <property type="entry name" value="Znf_MYND"/>
</dbReference>
<proteinExistence type="predicted"/>
<dbReference type="SUPFAM" id="SSF144232">
    <property type="entry name" value="HIT/MYND zinc finger-like"/>
    <property type="match status" value="1"/>
</dbReference>
<evidence type="ECO:0000259" key="5">
    <source>
        <dbReference type="PROSITE" id="PS50280"/>
    </source>
</evidence>
<dbReference type="Gene3D" id="2.170.270.10">
    <property type="entry name" value="SET domain"/>
    <property type="match status" value="1"/>
</dbReference>
<sequence length="472" mass="51157">MSESCFRLDTDSVLGRLLRSTRSISPGEIVLSEEPIVTWVNPRKGPAGSKNYISAFCDLDATQQASVQDMHCPTSVSKAYRGAAEALHKELSPAISICDIQNLLAIAESNSHEFFGGAPVQGSEPRAALFVIGSKVNHSCRPNLRYTSQNCQGRLTYKAIRPIAEGDELTFSYLPDVFASMTDERRAFLRREKDFECGCERCDAPDWIRPLPCAADACKGYVFKHGGGGGWRCQTCGGGGAAADALGLERGFYQKSNFFCDLARPDVVGALALAHETGKKLGYTHYLTIRNLKTISDGVARVMQTLKPENQREAAQVVAIGAFALITRAALMERVAGGCVAPKGLVCGCGHGEVYECANDVFLGGLYLGKLGARQRPRELVEVVGRYLGLMELIDLSEKDVRGITQMVREAREARAGCCDYCGGAGKEGGGLLQCGRCQRAHYCTKECQVGAWKKARAGQVAELPHKAYCMR</sequence>
<keyword evidence="3" id="KW-0862">Zinc</keyword>
<keyword evidence="8" id="KW-1185">Reference proteome</keyword>
<dbReference type="CDD" id="cd20071">
    <property type="entry name" value="SET_SMYD"/>
    <property type="match status" value="1"/>
</dbReference>
<evidence type="ECO:0000256" key="2">
    <source>
        <dbReference type="ARBA" id="ARBA00022771"/>
    </source>
</evidence>
<dbReference type="PROSITE" id="PS50280">
    <property type="entry name" value="SET"/>
    <property type="match status" value="1"/>
</dbReference>
<dbReference type="PROSITE" id="PS50865">
    <property type="entry name" value="ZF_MYND_2"/>
    <property type="match status" value="1"/>
</dbReference>
<evidence type="ECO:0000313" key="8">
    <source>
        <dbReference type="Proteomes" id="UP001165060"/>
    </source>
</evidence>
<dbReference type="PANTHER" id="PTHR12197">
    <property type="entry name" value="HISTONE-LYSINE N-METHYLTRANSFERASE SMYD"/>
    <property type="match status" value="1"/>
</dbReference>
<feature type="domain" description="MYND-type" evidence="6">
    <location>
        <begin position="419"/>
        <end position="470"/>
    </location>
</feature>
<evidence type="ECO:0008006" key="9">
    <source>
        <dbReference type="Google" id="ProtNLM"/>
    </source>
</evidence>
<keyword evidence="2 4" id="KW-0863">Zinc-finger</keyword>
<dbReference type="InterPro" id="IPR001214">
    <property type="entry name" value="SET_dom"/>
</dbReference>
<evidence type="ECO:0000256" key="1">
    <source>
        <dbReference type="ARBA" id="ARBA00022723"/>
    </source>
</evidence>
<evidence type="ECO:0000259" key="6">
    <source>
        <dbReference type="PROSITE" id="PS50865"/>
    </source>
</evidence>
<dbReference type="Gene3D" id="6.10.140.2220">
    <property type="match status" value="1"/>
</dbReference>
<gene>
    <name evidence="7" type="ORF">TeGR_g14291</name>
</gene>
<dbReference type="SUPFAM" id="SSF82199">
    <property type="entry name" value="SET domain"/>
    <property type="match status" value="1"/>
</dbReference>
<dbReference type="PANTHER" id="PTHR12197:SF251">
    <property type="entry name" value="EG:BACR7C10.4 PROTEIN"/>
    <property type="match status" value="1"/>
</dbReference>
<dbReference type="Pfam" id="PF00856">
    <property type="entry name" value="SET"/>
    <property type="match status" value="1"/>
</dbReference>
<accession>A0ABQ6MT10</accession>
<dbReference type="EMBL" id="BRYB01001706">
    <property type="protein sequence ID" value="GMI31686.1"/>
    <property type="molecule type" value="Genomic_DNA"/>
</dbReference>